<evidence type="ECO:0000313" key="1">
    <source>
        <dbReference type="EMBL" id="QGA65122.1"/>
    </source>
</evidence>
<dbReference type="PANTHER" id="PTHR22603">
    <property type="entry name" value="CHOLINE/ETHANOALAMINE KINASE"/>
    <property type="match status" value="1"/>
</dbReference>
<organism evidence="1 2">
    <name type="scientific">Vibrio algicola</name>
    <dbReference type="NCBI Taxonomy" id="2662262"/>
    <lineage>
        <taxon>Bacteria</taxon>
        <taxon>Pseudomonadati</taxon>
        <taxon>Pseudomonadota</taxon>
        <taxon>Gammaproteobacteria</taxon>
        <taxon>Vibrionales</taxon>
        <taxon>Vibrionaceae</taxon>
        <taxon>Vibrio</taxon>
    </lineage>
</organism>
<dbReference type="Pfam" id="PF01633">
    <property type="entry name" value="Choline_kinase"/>
    <property type="match status" value="1"/>
</dbReference>
<keyword evidence="2" id="KW-1185">Reference proteome</keyword>
<dbReference type="EMBL" id="CP045699">
    <property type="protein sequence ID" value="QGA65122.1"/>
    <property type="molecule type" value="Genomic_DNA"/>
</dbReference>
<dbReference type="AlphaFoldDB" id="A0A5Q0TD51"/>
<keyword evidence="1" id="KW-0808">Transferase</keyword>
<dbReference type="SUPFAM" id="SSF56112">
    <property type="entry name" value="Protein kinase-like (PK-like)"/>
    <property type="match status" value="1"/>
</dbReference>
<name>A0A5Q0TD51_9VIBR</name>
<dbReference type="InterPro" id="IPR011009">
    <property type="entry name" value="Kinase-like_dom_sf"/>
</dbReference>
<accession>A0A5Q0TD51</accession>
<reference evidence="1 2" key="1">
    <citation type="submission" date="2019-10" db="EMBL/GenBank/DDBJ databases">
        <title>Vibrio sp. nov., isolated from Coralline algae surface.</title>
        <authorList>
            <person name="Geng Y."/>
            <person name="Zhang X."/>
        </authorList>
    </citation>
    <scope>NUCLEOTIDE SEQUENCE [LARGE SCALE GENOMIC DNA]</scope>
    <source>
        <strain evidence="1 2">SM1977</strain>
    </source>
</reference>
<dbReference type="GO" id="GO:0004305">
    <property type="term" value="F:ethanolamine kinase activity"/>
    <property type="evidence" value="ECO:0007669"/>
    <property type="project" value="TreeGrafter"/>
</dbReference>
<dbReference type="Proteomes" id="UP000348942">
    <property type="component" value="Chromosome 1"/>
</dbReference>
<dbReference type="GO" id="GO:0005737">
    <property type="term" value="C:cytoplasm"/>
    <property type="evidence" value="ECO:0007669"/>
    <property type="project" value="TreeGrafter"/>
</dbReference>
<sequence>MVMNSWQQALKQEPNLSALLQHLTKPPVSAIALTGGLTNQCWKITTDCGKHFVWRPYSASTAQLSLNRTDEYQILHALQAATFSPKVECLLEQGLLLEWVEGENLNCASHDESQRHVMHSLAKLHLYSIPDASYLASINTFDYQACIEGYWQQLPPHQHTSLQRQRLDYFSSKVNVLYARSLAFAPQCLCHFDLGIYNMIQQPDSSVVVIDWEYAALSTPIVDLATSVLAGQFDVLKSVESYASHQDIDKKQWFNLVNQWIPYLRFMAMLWHQLALNLHARQSDKDAIKILNHQLELDGY</sequence>
<protein>
    <submittedName>
        <fullName evidence="1">Phosphotransferase</fullName>
    </submittedName>
</protein>
<dbReference type="GO" id="GO:0006646">
    <property type="term" value="P:phosphatidylethanolamine biosynthetic process"/>
    <property type="evidence" value="ECO:0007669"/>
    <property type="project" value="TreeGrafter"/>
</dbReference>
<dbReference type="PANTHER" id="PTHR22603:SF66">
    <property type="entry name" value="ETHANOLAMINE KINASE"/>
    <property type="match status" value="1"/>
</dbReference>
<evidence type="ECO:0000313" key="2">
    <source>
        <dbReference type="Proteomes" id="UP000348942"/>
    </source>
</evidence>
<dbReference type="Gene3D" id="3.30.200.20">
    <property type="entry name" value="Phosphorylase Kinase, domain 1"/>
    <property type="match status" value="1"/>
</dbReference>
<gene>
    <name evidence="1" type="ORF">GFB47_06670</name>
</gene>
<dbReference type="Gene3D" id="3.90.1200.10">
    <property type="match status" value="1"/>
</dbReference>
<proteinExistence type="predicted"/>